<comment type="caution">
    <text evidence="2">The sequence shown here is derived from an EMBL/GenBank/DDBJ whole genome shotgun (WGS) entry which is preliminary data.</text>
</comment>
<protein>
    <recommendedName>
        <fullName evidence="4">N-acetyltransferase domain-containing protein</fullName>
    </recommendedName>
</protein>
<accession>A0ABP3QKR0</accession>
<gene>
    <name evidence="2" type="ORF">GCM10009416_34100</name>
</gene>
<dbReference type="InterPro" id="IPR053780">
    <property type="entry name" value="Gp66-like"/>
</dbReference>
<sequence length="246" mass="27434">MLELAEAWPDHAFMLETCCLASHEAACHGMADDPEWARGLLRRLGAEELLGGRLRRVADDGCGQLLLDWNLVVRPVRFAVAAGFVRRHHAHCGAPTAWRFGACITNGSTLLSVVMVGNPVARAFNGRGIVEVNRLCVRRDAPAALRWNACSQLYAWACKEAERRGFARIVTYTRAGEDGASLRAAGWTKEARVRGRSWNTRTRMRAEREPPIDKDRWSRALKPRRPPPRRRPSPFSTTPLCLEAGA</sequence>
<evidence type="ECO:0000313" key="3">
    <source>
        <dbReference type="Proteomes" id="UP001501588"/>
    </source>
</evidence>
<reference evidence="3" key="1">
    <citation type="journal article" date="2019" name="Int. J. Syst. Evol. Microbiol.">
        <title>The Global Catalogue of Microorganisms (GCM) 10K type strain sequencing project: providing services to taxonomists for standard genome sequencing and annotation.</title>
        <authorList>
            <consortium name="The Broad Institute Genomics Platform"/>
            <consortium name="The Broad Institute Genome Sequencing Center for Infectious Disease"/>
            <person name="Wu L."/>
            <person name="Ma J."/>
        </authorList>
    </citation>
    <scope>NUCLEOTIDE SEQUENCE [LARGE SCALE GENOMIC DNA]</scope>
    <source>
        <strain evidence="3">JCM 9933</strain>
    </source>
</reference>
<feature type="region of interest" description="Disordered" evidence="1">
    <location>
        <begin position="198"/>
        <end position="246"/>
    </location>
</feature>
<evidence type="ECO:0008006" key="4">
    <source>
        <dbReference type="Google" id="ProtNLM"/>
    </source>
</evidence>
<dbReference type="RefSeq" id="WP_343896578.1">
    <property type="nucleotide sequence ID" value="NZ_BAAAFZ010000053.1"/>
</dbReference>
<dbReference type="EMBL" id="BAAAFZ010000053">
    <property type="protein sequence ID" value="GAA0592865.1"/>
    <property type="molecule type" value="Genomic_DNA"/>
</dbReference>
<evidence type="ECO:0000313" key="2">
    <source>
        <dbReference type="EMBL" id="GAA0592865.1"/>
    </source>
</evidence>
<proteinExistence type="predicted"/>
<organism evidence="2 3">
    <name type="scientific">Craurococcus roseus</name>
    <dbReference type="NCBI Taxonomy" id="77585"/>
    <lineage>
        <taxon>Bacteria</taxon>
        <taxon>Pseudomonadati</taxon>
        <taxon>Pseudomonadota</taxon>
        <taxon>Alphaproteobacteria</taxon>
        <taxon>Acetobacterales</taxon>
        <taxon>Acetobacteraceae</taxon>
        <taxon>Craurococcus</taxon>
    </lineage>
</organism>
<dbReference type="Proteomes" id="UP001501588">
    <property type="component" value="Unassembled WGS sequence"/>
</dbReference>
<keyword evidence="3" id="KW-1185">Reference proteome</keyword>
<feature type="compositionally biased region" description="Basic residues" evidence="1">
    <location>
        <begin position="219"/>
        <end position="232"/>
    </location>
</feature>
<name>A0ABP3QKR0_9PROT</name>
<evidence type="ECO:0000256" key="1">
    <source>
        <dbReference type="SAM" id="MobiDB-lite"/>
    </source>
</evidence>
<dbReference type="NCBIfam" id="NF045478">
    <property type="entry name" value="XF1762_fam"/>
    <property type="match status" value="1"/>
</dbReference>
<feature type="compositionally biased region" description="Basic and acidic residues" evidence="1">
    <location>
        <begin position="204"/>
        <end position="218"/>
    </location>
</feature>